<dbReference type="AlphaFoldDB" id="A0A7J7LQ82"/>
<comment type="caution">
    <text evidence="2">The sequence shown here is derived from an EMBL/GenBank/DDBJ whole genome shotgun (WGS) entry which is preliminary data.</text>
</comment>
<evidence type="ECO:0000313" key="2">
    <source>
        <dbReference type="EMBL" id="KAF6144787.1"/>
    </source>
</evidence>
<dbReference type="Proteomes" id="UP000541444">
    <property type="component" value="Unassembled WGS sequence"/>
</dbReference>
<organism evidence="2 3">
    <name type="scientific">Kingdonia uniflora</name>
    <dbReference type="NCBI Taxonomy" id="39325"/>
    <lineage>
        <taxon>Eukaryota</taxon>
        <taxon>Viridiplantae</taxon>
        <taxon>Streptophyta</taxon>
        <taxon>Embryophyta</taxon>
        <taxon>Tracheophyta</taxon>
        <taxon>Spermatophyta</taxon>
        <taxon>Magnoliopsida</taxon>
        <taxon>Ranunculales</taxon>
        <taxon>Circaeasteraceae</taxon>
        <taxon>Kingdonia</taxon>
    </lineage>
</organism>
<protein>
    <submittedName>
        <fullName evidence="2">Uncharacterized protein</fullName>
    </submittedName>
</protein>
<feature type="region of interest" description="Disordered" evidence="1">
    <location>
        <begin position="77"/>
        <end position="97"/>
    </location>
</feature>
<keyword evidence="3" id="KW-1185">Reference proteome</keyword>
<proteinExistence type="predicted"/>
<name>A0A7J7LQ82_9MAGN</name>
<sequence length="167" mass="18905">MGYNNIQCIPKLRLLAKYVDKCDSSKMYKVEHEVSLDEGWSIVKMSERRELCVWGWDCDEDYENWYQLRSHPRLVKNMDDDDASEGTSPTTYEKTNDGEENCSKLVLASTGLMEIVVKYNNALSAMISDIIGVSNFLIGEETDDCTTFVAGLQPLAPKGKVISKAFR</sequence>
<reference evidence="2 3" key="1">
    <citation type="journal article" date="2020" name="IScience">
        <title>Genome Sequencing of the Endangered Kingdonia uniflora (Circaeasteraceae, Ranunculales) Reveals Potential Mechanisms of Evolutionary Specialization.</title>
        <authorList>
            <person name="Sun Y."/>
            <person name="Deng T."/>
            <person name="Zhang A."/>
            <person name="Moore M.J."/>
            <person name="Landis J.B."/>
            <person name="Lin N."/>
            <person name="Zhang H."/>
            <person name="Zhang X."/>
            <person name="Huang J."/>
            <person name="Zhang X."/>
            <person name="Sun H."/>
            <person name="Wang H."/>
        </authorList>
    </citation>
    <scope>NUCLEOTIDE SEQUENCE [LARGE SCALE GENOMIC DNA]</scope>
    <source>
        <strain evidence="2">TB1705</strain>
        <tissue evidence="2">Leaf</tissue>
    </source>
</reference>
<gene>
    <name evidence="2" type="ORF">GIB67_016861</name>
</gene>
<evidence type="ECO:0000256" key="1">
    <source>
        <dbReference type="SAM" id="MobiDB-lite"/>
    </source>
</evidence>
<dbReference type="EMBL" id="JACGCM010002112">
    <property type="protein sequence ID" value="KAF6144787.1"/>
    <property type="molecule type" value="Genomic_DNA"/>
</dbReference>
<evidence type="ECO:0000313" key="3">
    <source>
        <dbReference type="Proteomes" id="UP000541444"/>
    </source>
</evidence>
<accession>A0A7J7LQ82</accession>